<sequence>MTAPKSYVAAMLLVVVIASDVHTAEYADYDGMSSDSDGHDARDLYNALQQQEDPNAVKLWNIPIQHLMVRKSQRSPSFRLRFGRRSDPLMSNDISGQDNSVERKSVRSPSYRLRFGRRSDPELSEDFMARKPSRSPSFRLRFGRRSDPLINHDLASSFPGEDYLDRKIVRSPSYRLRFGRQSGSVDSTEVQPGTTSEKESAAVVEEN</sequence>
<dbReference type="GO" id="GO:0007218">
    <property type="term" value="P:neuropeptide signaling pathway"/>
    <property type="evidence" value="ECO:0007669"/>
    <property type="project" value="UniProtKB-KW"/>
</dbReference>
<reference evidence="4" key="1">
    <citation type="submission" date="2025-08" db="UniProtKB">
        <authorList>
            <consortium name="RefSeq"/>
        </authorList>
    </citation>
    <scope>IDENTIFICATION</scope>
    <source>
        <tissue evidence="4">Thorax and Abdomen</tissue>
    </source>
</reference>
<gene>
    <name evidence="4" type="primary">LOC107222749</name>
</gene>
<dbReference type="OrthoDB" id="6364308at2759"/>
<proteinExistence type="predicted"/>
<keyword evidence="4" id="KW-0527">Neuropeptide</keyword>
<feature type="compositionally biased region" description="Polar residues" evidence="1">
    <location>
        <begin position="181"/>
        <end position="195"/>
    </location>
</feature>
<accession>A0A6J0BTF0</accession>
<keyword evidence="3" id="KW-1185">Reference proteome</keyword>
<dbReference type="AlphaFoldDB" id="A0A6J0BTF0"/>
<organism evidence="4">
    <name type="scientific">Neodiprion lecontei</name>
    <name type="common">Redheaded pine sawfly</name>
    <dbReference type="NCBI Taxonomy" id="441921"/>
    <lineage>
        <taxon>Eukaryota</taxon>
        <taxon>Metazoa</taxon>
        <taxon>Ecdysozoa</taxon>
        <taxon>Arthropoda</taxon>
        <taxon>Hexapoda</taxon>
        <taxon>Insecta</taxon>
        <taxon>Pterygota</taxon>
        <taxon>Neoptera</taxon>
        <taxon>Endopterygota</taxon>
        <taxon>Hymenoptera</taxon>
        <taxon>Tenthredinoidea</taxon>
        <taxon>Diprionidae</taxon>
        <taxon>Diprioninae</taxon>
        <taxon>Neodiprion</taxon>
    </lineage>
</organism>
<dbReference type="KEGG" id="nlo:107222749"/>
<dbReference type="RefSeq" id="XP_015517735.1">
    <property type="nucleotide sequence ID" value="XM_015662249.2"/>
</dbReference>
<dbReference type="InParanoid" id="A0A6J0BTF0"/>
<evidence type="ECO:0000256" key="2">
    <source>
        <dbReference type="SAM" id="SignalP"/>
    </source>
</evidence>
<feature type="region of interest" description="Disordered" evidence="1">
    <location>
        <begin position="177"/>
        <end position="207"/>
    </location>
</feature>
<protein>
    <submittedName>
        <fullName evidence="4">Short neuropeptide F</fullName>
    </submittedName>
</protein>
<keyword evidence="2" id="KW-0732">Signal</keyword>
<name>A0A6J0BTF0_NEOLC</name>
<evidence type="ECO:0000313" key="4">
    <source>
        <dbReference type="RefSeq" id="XP_015517735.1"/>
    </source>
</evidence>
<dbReference type="CTD" id="35286"/>
<dbReference type="Proteomes" id="UP000829291">
    <property type="component" value="Chromosome 1"/>
</dbReference>
<feature type="signal peptide" evidence="2">
    <location>
        <begin position="1"/>
        <end position="23"/>
    </location>
</feature>
<evidence type="ECO:0000313" key="3">
    <source>
        <dbReference type="Proteomes" id="UP000829291"/>
    </source>
</evidence>
<feature type="chain" id="PRO_5026724272" evidence="2">
    <location>
        <begin position="24"/>
        <end position="207"/>
    </location>
</feature>
<dbReference type="GeneID" id="107222749"/>
<evidence type="ECO:0000256" key="1">
    <source>
        <dbReference type="SAM" id="MobiDB-lite"/>
    </source>
</evidence>